<evidence type="ECO:0000256" key="1">
    <source>
        <dbReference type="RuleBase" id="RU365010"/>
    </source>
</evidence>
<dbReference type="InterPro" id="IPR001372">
    <property type="entry name" value="Dynein_light_chain_typ-1/2"/>
</dbReference>
<dbReference type="FunCoup" id="A0A059CWR4">
    <property type="interactions" value="12"/>
</dbReference>
<keyword evidence="1" id="KW-0963">Cytoplasm</keyword>
<accession>A0A059CWR4</accession>
<comment type="subcellular location">
    <subcellularLocation>
        <location evidence="1">Cytoplasm</location>
        <location evidence="1">Cytoskeleton</location>
    </subcellularLocation>
</comment>
<dbReference type="STRING" id="71139.A0A059CWR4"/>
<dbReference type="EMBL" id="KK198755">
    <property type="protein sequence ID" value="KCW82812.1"/>
    <property type="molecule type" value="Genomic_DNA"/>
</dbReference>
<dbReference type="eggNOG" id="KOG3430">
    <property type="taxonomic scope" value="Eukaryota"/>
</dbReference>
<dbReference type="GO" id="GO:0005874">
    <property type="term" value="C:microtubule"/>
    <property type="evidence" value="ECO:0007669"/>
    <property type="project" value="UniProtKB-KW"/>
</dbReference>
<name>A0A059CWR4_EUCGR</name>
<organism evidence="2">
    <name type="scientific">Eucalyptus grandis</name>
    <name type="common">Flooded gum</name>
    <dbReference type="NCBI Taxonomy" id="71139"/>
    <lineage>
        <taxon>Eukaryota</taxon>
        <taxon>Viridiplantae</taxon>
        <taxon>Streptophyta</taxon>
        <taxon>Embryophyta</taxon>
        <taxon>Tracheophyta</taxon>
        <taxon>Spermatophyta</taxon>
        <taxon>Magnoliopsida</taxon>
        <taxon>eudicotyledons</taxon>
        <taxon>Gunneridae</taxon>
        <taxon>Pentapetalae</taxon>
        <taxon>rosids</taxon>
        <taxon>malvids</taxon>
        <taxon>Myrtales</taxon>
        <taxon>Myrtaceae</taxon>
        <taxon>Myrtoideae</taxon>
        <taxon>Eucalypteae</taxon>
        <taxon>Eucalyptus</taxon>
    </lineage>
</organism>
<dbReference type="Pfam" id="PF01221">
    <property type="entry name" value="Dynein_light"/>
    <property type="match status" value="1"/>
</dbReference>
<dbReference type="GO" id="GO:0005868">
    <property type="term" value="C:cytoplasmic dynein complex"/>
    <property type="evidence" value="ECO:0000318"/>
    <property type="project" value="GO_Central"/>
</dbReference>
<dbReference type="GO" id="GO:0007017">
    <property type="term" value="P:microtubule-based process"/>
    <property type="evidence" value="ECO:0007669"/>
    <property type="project" value="InterPro"/>
</dbReference>
<keyword evidence="1" id="KW-0243">Dynein</keyword>
<dbReference type="PANTHER" id="PTHR11886">
    <property type="entry name" value="DYNEIN LIGHT CHAIN"/>
    <property type="match status" value="1"/>
</dbReference>
<dbReference type="SMART" id="SM01375">
    <property type="entry name" value="Dynein_light"/>
    <property type="match status" value="1"/>
</dbReference>
<dbReference type="InParanoid" id="A0A059CWR4"/>
<dbReference type="GO" id="GO:0045505">
    <property type="term" value="F:dynein intermediate chain binding"/>
    <property type="evidence" value="ECO:0000318"/>
    <property type="project" value="GO_Central"/>
</dbReference>
<dbReference type="PANTHER" id="PTHR11886:SF37">
    <property type="entry name" value="DYNEIN LIGHT CHAIN"/>
    <property type="match status" value="1"/>
</dbReference>
<evidence type="ECO:0000313" key="2">
    <source>
        <dbReference type="EMBL" id="KCW82812.1"/>
    </source>
</evidence>
<dbReference type="Gramene" id="KCW82812">
    <property type="protein sequence ID" value="KCW82812"/>
    <property type="gene ID" value="EUGRSUZ_C04183"/>
</dbReference>
<proteinExistence type="inferred from homology"/>
<dbReference type="Gene3D" id="3.30.740.10">
    <property type="entry name" value="Protein Inhibitor Of Neuronal Nitric Oxide Synthase"/>
    <property type="match status" value="1"/>
</dbReference>
<protein>
    <recommendedName>
        <fullName evidence="1">Dynein light chain</fullName>
    </recommendedName>
</protein>
<keyword evidence="1" id="KW-0505">Motor protein</keyword>
<sequence>MVVEARKSVSHVETNLASVVAFLQVKVMVADMPGFMQVHAFRCARRTYDSLEKFSSKHMAYNMKKEFDKVYGPAWHCIVGSNFGSFVTHATGCFLYFSMEKLYILLFKTKVQKATD</sequence>
<dbReference type="OMA" id="KTHHEKE"/>
<keyword evidence="1" id="KW-0493">Microtubule</keyword>
<dbReference type="AlphaFoldDB" id="A0A059CWR4"/>
<dbReference type="SUPFAM" id="SSF54648">
    <property type="entry name" value="DLC"/>
    <property type="match status" value="1"/>
</dbReference>
<dbReference type="FunFam" id="3.30.740.10:FF:000003">
    <property type="entry name" value="Dynein light chain"/>
    <property type="match status" value="1"/>
</dbReference>
<comment type="similarity">
    <text evidence="1">Belongs to the dynein light chain family.</text>
</comment>
<keyword evidence="1" id="KW-0206">Cytoskeleton</keyword>
<reference evidence="2" key="1">
    <citation type="submission" date="2013-07" db="EMBL/GenBank/DDBJ databases">
        <title>The genome of Eucalyptus grandis.</title>
        <authorList>
            <person name="Schmutz J."/>
            <person name="Hayes R."/>
            <person name="Myburg A."/>
            <person name="Tuskan G."/>
            <person name="Grattapaglia D."/>
            <person name="Rokhsar D.S."/>
        </authorList>
    </citation>
    <scope>NUCLEOTIDE SEQUENCE</scope>
    <source>
        <tissue evidence="2">Leaf extractions</tissue>
    </source>
</reference>
<dbReference type="InterPro" id="IPR037177">
    <property type="entry name" value="DLC_sf"/>
</dbReference>
<gene>
    <name evidence="2" type="ORF">EUGRSUZ_C04183</name>
</gene>